<dbReference type="PANTHER" id="PTHR43658">
    <property type="entry name" value="SHORT-CHAIN DEHYDROGENASE/REDUCTASE"/>
    <property type="match status" value="1"/>
</dbReference>
<dbReference type="InterPro" id="IPR020904">
    <property type="entry name" value="Sc_DH/Rdtase_CS"/>
</dbReference>
<dbReference type="SUPFAM" id="SSF51735">
    <property type="entry name" value="NAD(P)-binding Rossmann-fold domains"/>
    <property type="match status" value="1"/>
</dbReference>
<dbReference type="PROSITE" id="PS00061">
    <property type="entry name" value="ADH_SHORT"/>
    <property type="match status" value="1"/>
</dbReference>
<dbReference type="InterPro" id="IPR036291">
    <property type="entry name" value="NAD(P)-bd_dom_sf"/>
</dbReference>
<dbReference type="eggNOG" id="KOG1199">
    <property type="taxonomic scope" value="Eukaryota"/>
</dbReference>
<dbReference type="Pfam" id="PF00106">
    <property type="entry name" value="adh_short"/>
    <property type="match status" value="1"/>
</dbReference>
<keyword evidence="1" id="KW-0521">NADP</keyword>
<organism evidence="3 4">
    <name type="scientific">Gloeophyllum trabeum (strain ATCC 11539 / FP-39264 / Madison 617)</name>
    <name type="common">Brown rot fungus</name>
    <dbReference type="NCBI Taxonomy" id="670483"/>
    <lineage>
        <taxon>Eukaryota</taxon>
        <taxon>Fungi</taxon>
        <taxon>Dikarya</taxon>
        <taxon>Basidiomycota</taxon>
        <taxon>Agaricomycotina</taxon>
        <taxon>Agaricomycetes</taxon>
        <taxon>Gloeophyllales</taxon>
        <taxon>Gloeophyllaceae</taxon>
        <taxon>Gloeophyllum</taxon>
    </lineage>
</organism>
<dbReference type="STRING" id="670483.S7RPQ4"/>
<dbReference type="AlphaFoldDB" id="S7RPQ4"/>
<dbReference type="RefSeq" id="XP_007865254.1">
    <property type="nucleotide sequence ID" value="XM_007867063.1"/>
</dbReference>
<reference evidence="3 4" key="1">
    <citation type="journal article" date="2012" name="Science">
        <title>The Paleozoic origin of enzymatic lignin decomposition reconstructed from 31 fungal genomes.</title>
        <authorList>
            <person name="Floudas D."/>
            <person name="Binder M."/>
            <person name="Riley R."/>
            <person name="Barry K."/>
            <person name="Blanchette R.A."/>
            <person name="Henrissat B."/>
            <person name="Martinez A.T."/>
            <person name="Otillar R."/>
            <person name="Spatafora J.W."/>
            <person name="Yadav J.S."/>
            <person name="Aerts A."/>
            <person name="Benoit I."/>
            <person name="Boyd A."/>
            <person name="Carlson A."/>
            <person name="Copeland A."/>
            <person name="Coutinho P.M."/>
            <person name="de Vries R.P."/>
            <person name="Ferreira P."/>
            <person name="Findley K."/>
            <person name="Foster B."/>
            <person name="Gaskell J."/>
            <person name="Glotzer D."/>
            <person name="Gorecki P."/>
            <person name="Heitman J."/>
            <person name="Hesse C."/>
            <person name="Hori C."/>
            <person name="Igarashi K."/>
            <person name="Jurgens J.A."/>
            <person name="Kallen N."/>
            <person name="Kersten P."/>
            <person name="Kohler A."/>
            <person name="Kuees U."/>
            <person name="Kumar T.K.A."/>
            <person name="Kuo A."/>
            <person name="LaButti K."/>
            <person name="Larrondo L.F."/>
            <person name="Lindquist E."/>
            <person name="Ling A."/>
            <person name="Lombard V."/>
            <person name="Lucas S."/>
            <person name="Lundell T."/>
            <person name="Martin R."/>
            <person name="McLaughlin D.J."/>
            <person name="Morgenstern I."/>
            <person name="Morin E."/>
            <person name="Murat C."/>
            <person name="Nagy L.G."/>
            <person name="Nolan M."/>
            <person name="Ohm R.A."/>
            <person name="Patyshakuliyeva A."/>
            <person name="Rokas A."/>
            <person name="Ruiz-Duenas F.J."/>
            <person name="Sabat G."/>
            <person name="Salamov A."/>
            <person name="Samejima M."/>
            <person name="Schmutz J."/>
            <person name="Slot J.C."/>
            <person name="St John F."/>
            <person name="Stenlid J."/>
            <person name="Sun H."/>
            <person name="Sun S."/>
            <person name="Syed K."/>
            <person name="Tsang A."/>
            <person name="Wiebenga A."/>
            <person name="Young D."/>
            <person name="Pisabarro A."/>
            <person name="Eastwood D.C."/>
            <person name="Martin F."/>
            <person name="Cullen D."/>
            <person name="Grigoriev I.V."/>
            <person name="Hibbett D.S."/>
        </authorList>
    </citation>
    <scope>NUCLEOTIDE SEQUENCE [LARGE SCALE GENOMIC DNA]</scope>
    <source>
        <strain evidence="3 4">ATCC 11539</strain>
    </source>
</reference>
<accession>S7RPQ4</accession>
<evidence type="ECO:0000313" key="3">
    <source>
        <dbReference type="EMBL" id="EPQ56540.1"/>
    </source>
</evidence>
<dbReference type="OrthoDB" id="1274115at2759"/>
<dbReference type="PANTHER" id="PTHR43658:SF8">
    <property type="entry name" value="17-BETA-HYDROXYSTEROID DEHYDROGENASE 14-RELATED"/>
    <property type="match status" value="1"/>
</dbReference>
<dbReference type="OMA" id="RHIFEND"/>
<gene>
    <name evidence="3" type="ORF">GLOTRDRAFT_128483</name>
</gene>
<dbReference type="Proteomes" id="UP000030669">
    <property type="component" value="Unassembled WGS sequence"/>
</dbReference>
<dbReference type="Gene3D" id="3.40.50.720">
    <property type="entry name" value="NAD(P)-binding Rossmann-like Domain"/>
    <property type="match status" value="1"/>
</dbReference>
<keyword evidence="4" id="KW-1185">Reference proteome</keyword>
<evidence type="ECO:0000256" key="2">
    <source>
        <dbReference type="ARBA" id="ARBA00023002"/>
    </source>
</evidence>
<name>S7RPQ4_GLOTA</name>
<dbReference type="GeneID" id="19301741"/>
<dbReference type="EMBL" id="KB469300">
    <property type="protein sequence ID" value="EPQ56540.1"/>
    <property type="molecule type" value="Genomic_DNA"/>
</dbReference>
<protein>
    <submittedName>
        <fullName evidence="3">NAD P-binding protein</fullName>
    </submittedName>
</protein>
<dbReference type="GO" id="GO:0016491">
    <property type="term" value="F:oxidoreductase activity"/>
    <property type="evidence" value="ECO:0007669"/>
    <property type="project" value="UniProtKB-KW"/>
</dbReference>
<dbReference type="KEGG" id="gtr:GLOTRDRAFT_128483"/>
<evidence type="ECO:0000313" key="4">
    <source>
        <dbReference type="Proteomes" id="UP000030669"/>
    </source>
</evidence>
<dbReference type="InterPro" id="IPR002347">
    <property type="entry name" value="SDR_fam"/>
</dbReference>
<sequence>MDLSDPPDDLFHGLDSDARRRVKFWKTDVTSAEDIQAGVDGAVRWCEETGAHLGGVICSAGVGGAAKIIDSHGNPHSLDLWNFILSINITGTFNLIRLALPHMVKLPPEGPDGERGVIIMVSSSAAFEGQPGQTAYAATKGAIRSMTLPLARDLGRYGIRVVSIAPGAFESSMTKNFPEKTRKSLTRDLPFPSRFGKPEEFAQTVQWIIECPYVNGETVRLSAAGRMPGKL</sequence>
<dbReference type="HOGENOM" id="CLU_010194_42_0_1"/>
<keyword evidence="2" id="KW-0560">Oxidoreductase</keyword>
<dbReference type="PRINTS" id="PR00081">
    <property type="entry name" value="GDHRDH"/>
</dbReference>
<proteinExistence type="predicted"/>
<evidence type="ECO:0000256" key="1">
    <source>
        <dbReference type="ARBA" id="ARBA00022857"/>
    </source>
</evidence>